<dbReference type="EMBL" id="MBDO02000263">
    <property type="protein sequence ID" value="RLN58403.1"/>
    <property type="molecule type" value="Genomic_DNA"/>
</dbReference>
<dbReference type="PANTHER" id="PTHR48097:SF9">
    <property type="entry name" value="L-THREONINE ALDOLASE"/>
    <property type="match status" value="1"/>
</dbReference>
<dbReference type="FunFam" id="3.90.1150.10:FF:000041">
    <property type="entry name" value="Low-specificity L-threonine aldolase"/>
    <property type="match status" value="1"/>
</dbReference>
<sequence length="360" mass="38689">MTKLQRVINYMSDTITCPTPGMRKAIAAAQVGDDVYGMDPTVKRLQKVMADLLGKEDAMFVPSGTMSNLIAIGAHCNRGDEIICGNKSHIFCYEGANAAAYMGVSLATLPNQTDGTIKLSDMANAVRADDIHYPRTTLVEIENTHNTCGGRVLPLSYIREVEQFCRDHELRLHVDGARLANASVASGVPLADLVQGADTVSFCLSKGLGAPVGSILAGSGEFIHRANRLRKSLGGGLRQSGFLAAAGLYALENQFERLTDDHANAKALAEGLASIPGIEVNPDDVDTNMLFWKVSSEYKMDTATLVKKVADEKSVIFGGYWSGDRIRAVTNLHITSEDVEYTIASVRDTLAASESNMEVA</sequence>
<evidence type="ECO:0000256" key="1">
    <source>
        <dbReference type="ARBA" id="ARBA00001933"/>
    </source>
</evidence>
<evidence type="ECO:0000256" key="5">
    <source>
        <dbReference type="PIRSR" id="PIRSR017617-1"/>
    </source>
</evidence>
<dbReference type="Proteomes" id="UP000277300">
    <property type="component" value="Unassembled WGS sequence"/>
</dbReference>
<evidence type="ECO:0000256" key="3">
    <source>
        <dbReference type="ARBA" id="ARBA00022898"/>
    </source>
</evidence>
<dbReference type="InterPro" id="IPR015422">
    <property type="entry name" value="PyrdxlP-dep_Trfase_small"/>
</dbReference>
<feature type="modified residue" description="N6-(pyridoxal phosphate)lysine" evidence="5">
    <location>
        <position position="206"/>
    </location>
</feature>
<dbReference type="Gene3D" id="3.90.1150.10">
    <property type="entry name" value="Aspartate Aminotransferase, domain 1"/>
    <property type="match status" value="1"/>
</dbReference>
<reference evidence="7 8" key="1">
    <citation type="submission" date="2018-07" db="EMBL/GenBank/DDBJ databases">
        <title>Genome sequencing of oomycete isolates from Chile give support for New Zealand origin for Phytophthora kernoviae and make available the first Nothophytophthora sp. genome.</title>
        <authorList>
            <person name="Studholme D.J."/>
            <person name="Sanfuentes E."/>
            <person name="Panda P."/>
            <person name="Hill R."/>
            <person name="Sambles C."/>
            <person name="Grant M."/>
            <person name="Williams N.M."/>
            <person name="Mcdougal R.L."/>
        </authorList>
    </citation>
    <scope>NUCLEOTIDE SEQUENCE [LARGE SCALE GENOMIC DNA]</scope>
    <source>
        <strain evidence="7">Chile6</strain>
    </source>
</reference>
<dbReference type="SUPFAM" id="SSF53383">
    <property type="entry name" value="PLP-dependent transferases"/>
    <property type="match status" value="1"/>
</dbReference>
<dbReference type="OrthoDB" id="10261951at2759"/>
<evidence type="ECO:0000256" key="2">
    <source>
        <dbReference type="ARBA" id="ARBA00006966"/>
    </source>
</evidence>
<comment type="similarity">
    <text evidence="2">Belongs to the threonine aldolase family.</text>
</comment>
<dbReference type="Pfam" id="PF01212">
    <property type="entry name" value="Beta_elim_lyase"/>
    <property type="match status" value="1"/>
</dbReference>
<dbReference type="GO" id="GO:0006545">
    <property type="term" value="P:glycine biosynthetic process"/>
    <property type="evidence" value="ECO:0007669"/>
    <property type="project" value="TreeGrafter"/>
</dbReference>
<keyword evidence="3" id="KW-0663">Pyridoxal phosphate</keyword>
<comment type="cofactor">
    <cofactor evidence="1">
        <name>pyridoxal 5'-phosphate</name>
        <dbReference type="ChEBI" id="CHEBI:597326"/>
    </cofactor>
</comment>
<dbReference type="Gene3D" id="3.40.640.10">
    <property type="entry name" value="Type I PLP-dependent aspartate aminotransferase-like (Major domain)"/>
    <property type="match status" value="1"/>
</dbReference>
<keyword evidence="4" id="KW-0456">Lyase</keyword>
<dbReference type="GO" id="GO:0005829">
    <property type="term" value="C:cytosol"/>
    <property type="evidence" value="ECO:0007669"/>
    <property type="project" value="TreeGrafter"/>
</dbReference>
<dbReference type="GO" id="GO:0006567">
    <property type="term" value="P:L-threonine catabolic process"/>
    <property type="evidence" value="ECO:0007669"/>
    <property type="project" value="TreeGrafter"/>
</dbReference>
<proteinExistence type="inferred from homology"/>
<evidence type="ECO:0000313" key="7">
    <source>
        <dbReference type="EMBL" id="RLN58403.1"/>
    </source>
</evidence>
<evidence type="ECO:0000313" key="8">
    <source>
        <dbReference type="Proteomes" id="UP000277300"/>
    </source>
</evidence>
<evidence type="ECO:0000259" key="6">
    <source>
        <dbReference type="Pfam" id="PF01212"/>
    </source>
</evidence>
<dbReference type="InterPro" id="IPR015421">
    <property type="entry name" value="PyrdxlP-dep_Trfase_major"/>
</dbReference>
<dbReference type="GO" id="GO:0008732">
    <property type="term" value="F:L-allo-threonine aldolase activity"/>
    <property type="evidence" value="ECO:0007669"/>
    <property type="project" value="TreeGrafter"/>
</dbReference>
<dbReference type="AlphaFoldDB" id="A0A3F2RJC9"/>
<gene>
    <name evidence="7" type="ORF">BBP00_00007013</name>
</gene>
<dbReference type="InterPro" id="IPR015424">
    <property type="entry name" value="PyrdxlP-dep_Trfase"/>
</dbReference>
<evidence type="ECO:0000256" key="4">
    <source>
        <dbReference type="ARBA" id="ARBA00023239"/>
    </source>
</evidence>
<dbReference type="NCBIfam" id="NF007825">
    <property type="entry name" value="PRK10534.1"/>
    <property type="match status" value="1"/>
</dbReference>
<dbReference type="FunFam" id="3.40.640.10:FF:000103">
    <property type="entry name" value="L-allo-threonine aldolase"/>
    <property type="match status" value="1"/>
</dbReference>
<comment type="caution">
    <text evidence="7">The sequence shown here is derived from an EMBL/GenBank/DDBJ whole genome shotgun (WGS) entry which is preliminary data.</text>
</comment>
<protein>
    <recommendedName>
        <fullName evidence="6">Aromatic amino acid beta-eliminating lyase/threonine aldolase domain-containing protein</fullName>
    </recommendedName>
</protein>
<dbReference type="CDD" id="cd06502">
    <property type="entry name" value="TA_like"/>
    <property type="match status" value="1"/>
</dbReference>
<organism evidence="7 8">
    <name type="scientific">Phytophthora kernoviae</name>
    <dbReference type="NCBI Taxonomy" id="325452"/>
    <lineage>
        <taxon>Eukaryota</taxon>
        <taxon>Sar</taxon>
        <taxon>Stramenopiles</taxon>
        <taxon>Oomycota</taxon>
        <taxon>Peronosporomycetes</taxon>
        <taxon>Peronosporales</taxon>
        <taxon>Peronosporaceae</taxon>
        <taxon>Phytophthora</taxon>
    </lineage>
</organism>
<accession>A0A3F2RJC9</accession>
<dbReference type="NCBIfam" id="NF041359">
    <property type="entry name" value="GntG_guanitoxin"/>
    <property type="match status" value="1"/>
</dbReference>
<name>A0A3F2RJC9_9STRA</name>
<dbReference type="InterPro" id="IPR023603">
    <property type="entry name" value="Low_specificity_L-TA-like"/>
</dbReference>
<feature type="domain" description="Aromatic amino acid beta-eliminating lyase/threonine aldolase" evidence="6">
    <location>
        <begin position="11"/>
        <end position="292"/>
    </location>
</feature>
<dbReference type="PIRSF" id="PIRSF017617">
    <property type="entry name" value="Thr_aldolase"/>
    <property type="match status" value="1"/>
</dbReference>
<dbReference type="PANTHER" id="PTHR48097">
    <property type="entry name" value="L-THREONINE ALDOLASE-RELATED"/>
    <property type="match status" value="1"/>
</dbReference>
<dbReference type="InterPro" id="IPR001597">
    <property type="entry name" value="ArAA_b-elim_lyase/Thr_aldolase"/>
</dbReference>